<dbReference type="Pfam" id="PF22700">
    <property type="entry name" value="MVD-like_N"/>
    <property type="match status" value="1"/>
</dbReference>
<dbReference type="InterPro" id="IPR041431">
    <property type="entry name" value="Mvd1_C"/>
</dbReference>
<evidence type="ECO:0000256" key="11">
    <source>
        <dbReference type="ARBA" id="ARBA00023239"/>
    </source>
</evidence>
<dbReference type="SUPFAM" id="SSF55060">
    <property type="entry name" value="GHMP Kinase, C-terminal domain"/>
    <property type="match status" value="1"/>
</dbReference>
<dbReference type="EC" id="4.1.1.33" evidence="2 12"/>
<dbReference type="AlphaFoldDB" id="A0A0D3J118"/>
<dbReference type="Pfam" id="PF18376">
    <property type="entry name" value="MDD_C"/>
    <property type="match status" value="1"/>
</dbReference>
<keyword evidence="6 13" id="KW-0752">Steroid biosynthesis</keyword>
<evidence type="ECO:0000259" key="15">
    <source>
        <dbReference type="Pfam" id="PF22700"/>
    </source>
</evidence>
<dbReference type="InterPro" id="IPR036554">
    <property type="entry name" value="GHMP_kinase_C_sf"/>
</dbReference>
<dbReference type="PaxDb" id="2903-EOD17203"/>
<dbReference type="RefSeq" id="XP_005769632.1">
    <property type="nucleotide sequence ID" value="XM_005769575.1"/>
</dbReference>
<comment type="pathway">
    <text evidence="13">Steroid biosynthesis; cholesterol biosynthesis.</text>
</comment>
<sequence>MQQPVFSLTISSPTNIALIKYWGKRDAKINLPINSSVSVTLNQRDLRTVTTVSASRSFSRDRLWLNGEEEDVNASRRVLAVFREVRARAGDLRDPKTGQVLVRKDEWDGLRVWVVSENNFPTAAGLASSAAGYAALTFALSKLYGLPDSLADELSCIARMGSGSACRSLAGGFVAWDMGQRADGVDSRARQVADEAHWPELQVLVLVVSDTKKTVSSTAGMQTSVDTSPLLAHRAAAVVPGRLAEMEAAYQSRDFGKVAELMMRDSNQFHATCLDTYPPVFYMNDASRAIVRMVHALNEAAGETVCGYTFDAGPNAVLLTLKRHLPTVLAAANTHFPPKRPVEATLASESLLAALKSTPLPPKLSSLYPLAPMRGAVSYIYHTDVGPGAMLLPDSESLAGEDGTPLRLAAPAASPPHQKLLLAAIAIAAGCVALKVARK</sequence>
<keyword evidence="5 12" id="KW-0067">ATP-binding</keyword>
<keyword evidence="7 13" id="KW-0756">Sterol biosynthesis</keyword>
<dbReference type="UniPathway" id="UPA00063"/>
<keyword evidence="13" id="KW-0153">Cholesterol metabolism</keyword>
<dbReference type="Gene3D" id="3.30.230.10">
    <property type="match status" value="1"/>
</dbReference>
<dbReference type="GO" id="GO:0004163">
    <property type="term" value="F:diphosphomevalonate decarboxylase activity"/>
    <property type="evidence" value="ECO:0007669"/>
    <property type="project" value="UniProtKB-UniRule"/>
</dbReference>
<evidence type="ECO:0000256" key="10">
    <source>
        <dbReference type="ARBA" id="ARBA00023221"/>
    </source>
</evidence>
<dbReference type="InterPro" id="IPR014721">
    <property type="entry name" value="Ribsml_uS5_D2-typ_fold_subgr"/>
</dbReference>
<dbReference type="InterPro" id="IPR020568">
    <property type="entry name" value="Ribosomal_Su5_D2-typ_SF"/>
</dbReference>
<dbReference type="PIRSF" id="PIRSF015950">
    <property type="entry name" value="Mev_P_decrbx"/>
    <property type="match status" value="1"/>
</dbReference>
<evidence type="ECO:0000256" key="6">
    <source>
        <dbReference type="ARBA" id="ARBA00022955"/>
    </source>
</evidence>
<name>A0A0D3J118_EMIH1</name>
<organism evidence="16 17">
    <name type="scientific">Emiliania huxleyi (strain CCMP1516)</name>
    <dbReference type="NCBI Taxonomy" id="280463"/>
    <lineage>
        <taxon>Eukaryota</taxon>
        <taxon>Haptista</taxon>
        <taxon>Haptophyta</taxon>
        <taxon>Prymnesiophyceae</taxon>
        <taxon>Isochrysidales</taxon>
        <taxon>Noelaerhabdaceae</taxon>
        <taxon>Emiliania</taxon>
    </lineage>
</organism>
<keyword evidence="4 12" id="KW-0547">Nucleotide-binding</keyword>
<evidence type="ECO:0000256" key="1">
    <source>
        <dbReference type="ARBA" id="ARBA00008831"/>
    </source>
</evidence>
<evidence type="ECO:0000256" key="8">
    <source>
        <dbReference type="ARBA" id="ARBA00023098"/>
    </source>
</evidence>
<dbReference type="GO" id="GO:0019287">
    <property type="term" value="P:isopentenyl diphosphate biosynthetic process, mevalonate pathway"/>
    <property type="evidence" value="ECO:0007669"/>
    <property type="project" value="UniProtKB-UniRule"/>
</dbReference>
<feature type="domain" description="Diphosphomevalonate decarboxylase-like N-terminal" evidence="15">
    <location>
        <begin position="13"/>
        <end position="188"/>
    </location>
</feature>
<dbReference type="GO" id="GO:0005829">
    <property type="term" value="C:cytosol"/>
    <property type="evidence" value="ECO:0007669"/>
    <property type="project" value="InterPro"/>
</dbReference>
<reference evidence="16" key="2">
    <citation type="submission" date="2024-10" db="UniProtKB">
        <authorList>
            <consortium name="EnsemblProtists"/>
        </authorList>
    </citation>
    <scope>IDENTIFICATION</scope>
</reference>
<dbReference type="NCBIfam" id="TIGR01240">
    <property type="entry name" value="mevDPdecarb"/>
    <property type="match status" value="1"/>
</dbReference>
<dbReference type="InterPro" id="IPR053859">
    <property type="entry name" value="MVD-like_N"/>
</dbReference>
<evidence type="ECO:0000313" key="16">
    <source>
        <dbReference type="EnsemblProtists" id="EOD17203"/>
    </source>
</evidence>
<dbReference type="Proteomes" id="UP000013827">
    <property type="component" value="Unassembled WGS sequence"/>
</dbReference>
<dbReference type="HOGENOM" id="CLU_040369_4_2_1"/>
<keyword evidence="17" id="KW-1185">Reference proteome</keyword>
<reference evidence="17" key="1">
    <citation type="journal article" date="2013" name="Nature">
        <title>Pan genome of the phytoplankton Emiliania underpins its global distribution.</title>
        <authorList>
            <person name="Read B.A."/>
            <person name="Kegel J."/>
            <person name="Klute M.J."/>
            <person name="Kuo A."/>
            <person name="Lefebvre S.C."/>
            <person name="Maumus F."/>
            <person name="Mayer C."/>
            <person name="Miller J."/>
            <person name="Monier A."/>
            <person name="Salamov A."/>
            <person name="Young J."/>
            <person name="Aguilar M."/>
            <person name="Claverie J.M."/>
            <person name="Frickenhaus S."/>
            <person name="Gonzalez K."/>
            <person name="Herman E.K."/>
            <person name="Lin Y.C."/>
            <person name="Napier J."/>
            <person name="Ogata H."/>
            <person name="Sarno A.F."/>
            <person name="Shmutz J."/>
            <person name="Schroeder D."/>
            <person name="de Vargas C."/>
            <person name="Verret F."/>
            <person name="von Dassow P."/>
            <person name="Valentin K."/>
            <person name="Van de Peer Y."/>
            <person name="Wheeler G."/>
            <person name="Dacks J.B."/>
            <person name="Delwiche C.F."/>
            <person name="Dyhrman S.T."/>
            <person name="Glockner G."/>
            <person name="John U."/>
            <person name="Richards T."/>
            <person name="Worden A.Z."/>
            <person name="Zhang X."/>
            <person name="Grigoriev I.V."/>
            <person name="Allen A.E."/>
            <person name="Bidle K."/>
            <person name="Borodovsky M."/>
            <person name="Bowler C."/>
            <person name="Brownlee C."/>
            <person name="Cock J.M."/>
            <person name="Elias M."/>
            <person name="Gladyshev V.N."/>
            <person name="Groth M."/>
            <person name="Guda C."/>
            <person name="Hadaegh A."/>
            <person name="Iglesias-Rodriguez M.D."/>
            <person name="Jenkins J."/>
            <person name="Jones B.M."/>
            <person name="Lawson T."/>
            <person name="Leese F."/>
            <person name="Lindquist E."/>
            <person name="Lobanov A."/>
            <person name="Lomsadze A."/>
            <person name="Malik S.B."/>
            <person name="Marsh M.E."/>
            <person name="Mackinder L."/>
            <person name="Mock T."/>
            <person name="Mueller-Roeber B."/>
            <person name="Pagarete A."/>
            <person name="Parker M."/>
            <person name="Probert I."/>
            <person name="Quesneville H."/>
            <person name="Raines C."/>
            <person name="Rensing S.A."/>
            <person name="Riano-Pachon D.M."/>
            <person name="Richier S."/>
            <person name="Rokitta S."/>
            <person name="Shiraiwa Y."/>
            <person name="Soanes D.M."/>
            <person name="van der Giezen M."/>
            <person name="Wahlund T.M."/>
            <person name="Williams B."/>
            <person name="Wilson W."/>
            <person name="Wolfe G."/>
            <person name="Wurch L.L."/>
        </authorList>
    </citation>
    <scope>NUCLEOTIDE SEQUENCE</scope>
</reference>
<evidence type="ECO:0000256" key="5">
    <source>
        <dbReference type="ARBA" id="ARBA00022840"/>
    </source>
</evidence>
<accession>A0A0D3J118</accession>
<evidence type="ECO:0000259" key="14">
    <source>
        <dbReference type="Pfam" id="PF18376"/>
    </source>
</evidence>
<keyword evidence="13" id="KW-0152">Cholesterol biosynthesis</keyword>
<evidence type="ECO:0000256" key="2">
    <source>
        <dbReference type="ARBA" id="ARBA00012296"/>
    </source>
</evidence>
<dbReference type="PANTHER" id="PTHR10977:SF3">
    <property type="entry name" value="DIPHOSPHOMEVALONATE DECARBOXYLASE"/>
    <property type="match status" value="1"/>
</dbReference>
<dbReference type="STRING" id="2903.R1C3R4"/>
<dbReference type="InterPro" id="IPR005935">
    <property type="entry name" value="Mev_decarb"/>
</dbReference>
<dbReference type="FunFam" id="3.30.230.10:FF:000018">
    <property type="entry name" value="Diphosphomevalonate decarboxylase"/>
    <property type="match status" value="1"/>
</dbReference>
<dbReference type="PANTHER" id="PTHR10977">
    <property type="entry name" value="DIPHOSPHOMEVALONATE DECARBOXYLASE"/>
    <property type="match status" value="1"/>
</dbReference>
<dbReference type="OMA" id="LTLHAMM"/>
<comment type="similarity">
    <text evidence="1 12 13">Belongs to the diphosphomevalonate decarboxylase family.</text>
</comment>
<dbReference type="EnsemblProtists" id="EOD17203">
    <property type="protein sequence ID" value="EOD17203"/>
    <property type="gene ID" value="EMIHUDRAFT_445262"/>
</dbReference>
<evidence type="ECO:0000256" key="7">
    <source>
        <dbReference type="ARBA" id="ARBA00023011"/>
    </source>
</evidence>
<feature type="domain" description="Mvd1 C-terminal" evidence="14">
    <location>
        <begin position="203"/>
        <end position="389"/>
    </location>
</feature>
<dbReference type="Gene3D" id="3.30.70.890">
    <property type="entry name" value="GHMP kinase, C-terminal domain"/>
    <property type="match status" value="1"/>
</dbReference>
<keyword evidence="3 13" id="KW-0444">Lipid biosynthesis</keyword>
<evidence type="ECO:0000256" key="12">
    <source>
        <dbReference type="PIRNR" id="PIRNR015950"/>
    </source>
</evidence>
<dbReference type="SUPFAM" id="SSF54211">
    <property type="entry name" value="Ribosomal protein S5 domain 2-like"/>
    <property type="match status" value="1"/>
</dbReference>
<evidence type="ECO:0000313" key="17">
    <source>
        <dbReference type="Proteomes" id="UP000013827"/>
    </source>
</evidence>
<dbReference type="FunFam" id="3.30.70.890:FF:000005">
    <property type="entry name" value="Diphosphomevalonate decarboxylase"/>
    <property type="match status" value="1"/>
</dbReference>
<proteinExistence type="inferred from homology"/>
<keyword evidence="9 13" id="KW-1207">Sterol metabolism</keyword>
<evidence type="ECO:0000256" key="13">
    <source>
        <dbReference type="RuleBase" id="RU363086"/>
    </source>
</evidence>
<keyword evidence="8 12" id="KW-0443">Lipid metabolism</keyword>
<evidence type="ECO:0000256" key="9">
    <source>
        <dbReference type="ARBA" id="ARBA00023166"/>
    </source>
</evidence>
<comment type="function">
    <text evidence="13">Catalyzes the ATP dependent decarboxylation of (R)-5-diphosphomevalonate to form isopentenyl diphosphate (IPP). Functions in the mevalonate (MVA) pathway leading to isopentenyl diphosphate (IPP), a key precursor for the biosynthesis of isoprenoids and sterol synthesis.</text>
</comment>
<dbReference type="InterPro" id="IPR029765">
    <property type="entry name" value="Mev_diP_decarb"/>
</dbReference>
<comment type="catalytic activity">
    <reaction evidence="12 13">
        <text>(R)-5-diphosphomevalonate + ATP = isopentenyl diphosphate + ADP + phosphate + CO2</text>
        <dbReference type="Rhea" id="RHEA:23732"/>
        <dbReference type="ChEBI" id="CHEBI:16526"/>
        <dbReference type="ChEBI" id="CHEBI:30616"/>
        <dbReference type="ChEBI" id="CHEBI:43474"/>
        <dbReference type="ChEBI" id="CHEBI:57557"/>
        <dbReference type="ChEBI" id="CHEBI:128769"/>
        <dbReference type="ChEBI" id="CHEBI:456216"/>
        <dbReference type="EC" id="4.1.1.33"/>
    </reaction>
</comment>
<keyword evidence="10 13" id="KW-0753">Steroid metabolism</keyword>
<protein>
    <recommendedName>
        <fullName evidence="2 12">Diphosphomevalonate decarboxylase</fullName>
        <ecNumber evidence="2 12">4.1.1.33</ecNumber>
    </recommendedName>
</protein>
<evidence type="ECO:0000256" key="4">
    <source>
        <dbReference type="ARBA" id="ARBA00022741"/>
    </source>
</evidence>
<dbReference type="GO" id="GO:0005524">
    <property type="term" value="F:ATP binding"/>
    <property type="evidence" value="ECO:0007669"/>
    <property type="project" value="UniProtKB-UniRule"/>
</dbReference>
<dbReference type="KEGG" id="ehx:EMIHUDRAFT_445262"/>
<dbReference type="GeneID" id="17263352"/>
<evidence type="ECO:0000256" key="3">
    <source>
        <dbReference type="ARBA" id="ARBA00022516"/>
    </source>
</evidence>
<dbReference type="eggNOG" id="KOG2833">
    <property type="taxonomic scope" value="Eukaryota"/>
</dbReference>
<keyword evidence="11 12" id="KW-0456">Lyase</keyword>
<dbReference type="GO" id="GO:0006695">
    <property type="term" value="P:cholesterol biosynthetic process"/>
    <property type="evidence" value="ECO:0007669"/>
    <property type="project" value="UniProtKB-KW"/>
</dbReference>